<organism evidence="2 3">
    <name type="scientific">Streptomyces mangrovisoli</name>
    <dbReference type="NCBI Taxonomy" id="1428628"/>
    <lineage>
        <taxon>Bacteria</taxon>
        <taxon>Bacillati</taxon>
        <taxon>Actinomycetota</taxon>
        <taxon>Actinomycetes</taxon>
        <taxon>Kitasatosporales</taxon>
        <taxon>Streptomycetaceae</taxon>
        <taxon>Streptomyces</taxon>
    </lineage>
</organism>
<dbReference type="AlphaFoldDB" id="A0A1J4P3J8"/>
<keyword evidence="1" id="KW-0812">Transmembrane</keyword>
<keyword evidence="1" id="KW-1133">Transmembrane helix</keyword>
<evidence type="ECO:0000313" key="3">
    <source>
        <dbReference type="Proteomes" id="UP000034196"/>
    </source>
</evidence>
<keyword evidence="3" id="KW-1185">Reference proteome</keyword>
<keyword evidence="1" id="KW-0472">Membrane</keyword>
<accession>A0A1J4P3J8</accession>
<reference evidence="2" key="1">
    <citation type="submission" date="2016-10" db="EMBL/GenBank/DDBJ databases">
        <title>Genome sequence of Streptomyces mangrovisoli MUSC 149.</title>
        <authorList>
            <person name="Lee L.-H."/>
            <person name="Ser H.-L."/>
        </authorList>
    </citation>
    <scope>NUCLEOTIDE SEQUENCE [LARGE SCALE GENOMIC DNA]</scope>
    <source>
        <strain evidence="2">MUSC 149</strain>
    </source>
</reference>
<dbReference type="EMBL" id="LAVA02000019">
    <property type="protein sequence ID" value="OIJ68030.1"/>
    <property type="molecule type" value="Genomic_DNA"/>
</dbReference>
<dbReference type="Proteomes" id="UP000034196">
    <property type="component" value="Unassembled WGS sequence"/>
</dbReference>
<comment type="caution">
    <text evidence="2">The sequence shown here is derived from an EMBL/GenBank/DDBJ whole genome shotgun (WGS) entry which is preliminary data.</text>
</comment>
<feature type="transmembrane region" description="Helical" evidence="1">
    <location>
        <begin position="40"/>
        <end position="61"/>
    </location>
</feature>
<dbReference type="STRING" id="1428628.WN71_009475"/>
<evidence type="ECO:0000256" key="1">
    <source>
        <dbReference type="SAM" id="Phobius"/>
    </source>
</evidence>
<feature type="transmembrane region" description="Helical" evidence="1">
    <location>
        <begin position="12"/>
        <end position="34"/>
    </location>
</feature>
<name>A0A1J4P3J8_9ACTN</name>
<sequence length="79" mass="8354">MTVANPFRVGGLLDRAVPWISAATATALAATVAVSGTERTFKVAAGLAAVVIVARCAYLVVWRRRLWRSAEGGGLRAER</sequence>
<protein>
    <submittedName>
        <fullName evidence="2">Uncharacterized protein</fullName>
    </submittedName>
</protein>
<proteinExistence type="predicted"/>
<evidence type="ECO:0000313" key="2">
    <source>
        <dbReference type="EMBL" id="OIJ68030.1"/>
    </source>
</evidence>
<gene>
    <name evidence="2" type="ORF">WN71_009475</name>
</gene>
<dbReference type="RefSeq" id="WP_046591335.1">
    <property type="nucleotide sequence ID" value="NZ_LAVA02000019.1"/>
</dbReference>